<gene>
    <name evidence="1" type="ORF">AHLFYP4_01148</name>
</gene>
<proteinExistence type="predicted"/>
<name>A0A6N2T370_ANAHA</name>
<dbReference type="RefSeq" id="WP_156723290.1">
    <property type="nucleotide sequence ID" value="NZ_CACRSX010000024.1"/>
</dbReference>
<sequence>MCEENKKKEVNIFLNNIYRFVEKEIAKGKYEKAMAAISIAGEIQYQFNQEYVDTDLEKNISLIAKKIKPRYENKISELKVKEKNILFYDGFGLDTRGVVLMYLNALKKNGYHVIYVTDKNAVETQPEVHKLMKDADIIWEYINMNDKYTAWMEELTDIIIKRCPKAMFFYTKPNDVSGAVSFSLFEGKIDRHLIDLTDHAFWIGVNCNDYFLGSREMSASNQFFKRHIPKEKLIKLGVNLIVDRCDTHEKLPFDVTKERYIFSGGALYKTLGEEQNTYYKIVDHILQYNKDIKFLYAGFGDDSEMVKILEKYPDRAYLVGERKDYYYLIENCTLYLNTYPMFGGMMMKYSANAGKIPITLRHNADSDGLLLNQQEARIEYDTYQNLVEDVDKLLSDESYLKEREALLEGTVITEQRFVNNVRGVIEKHQTDYEHEVIEIDTSEFQKEFYLRFDLEEQKYKSVNYINRSLYGSMPWMNKILIKKFMNKLTRKNHK</sequence>
<dbReference type="EMBL" id="CACRSX010000024">
    <property type="protein sequence ID" value="VYS98265.1"/>
    <property type="molecule type" value="Genomic_DNA"/>
</dbReference>
<protein>
    <recommendedName>
        <fullName evidence="2">Glycosyl transferases group 1</fullName>
    </recommendedName>
</protein>
<accession>A0A6N2T370</accession>
<reference evidence="1" key="1">
    <citation type="submission" date="2019-11" db="EMBL/GenBank/DDBJ databases">
        <authorList>
            <person name="Feng L."/>
        </authorList>
    </citation>
    <scope>NUCLEOTIDE SEQUENCE</scope>
    <source>
        <strain evidence="1">AhadrusLFYP4</strain>
    </source>
</reference>
<evidence type="ECO:0008006" key="2">
    <source>
        <dbReference type="Google" id="ProtNLM"/>
    </source>
</evidence>
<evidence type="ECO:0000313" key="1">
    <source>
        <dbReference type="EMBL" id="VYS98265.1"/>
    </source>
</evidence>
<organism evidence="1">
    <name type="scientific">Anaerostipes hadrus</name>
    <dbReference type="NCBI Taxonomy" id="649756"/>
    <lineage>
        <taxon>Bacteria</taxon>
        <taxon>Bacillati</taxon>
        <taxon>Bacillota</taxon>
        <taxon>Clostridia</taxon>
        <taxon>Lachnospirales</taxon>
        <taxon>Lachnospiraceae</taxon>
        <taxon>Anaerostipes</taxon>
    </lineage>
</organism>
<dbReference type="AlphaFoldDB" id="A0A6N2T370"/>